<evidence type="ECO:0000313" key="3">
    <source>
        <dbReference type="EMBL" id="SVD02272.1"/>
    </source>
</evidence>
<dbReference type="AlphaFoldDB" id="A0A382RY92"/>
<dbReference type="GO" id="GO:0016020">
    <property type="term" value="C:membrane"/>
    <property type="evidence" value="ECO:0007669"/>
    <property type="project" value="InterPro"/>
</dbReference>
<name>A0A382RY92_9ZZZZ</name>
<evidence type="ECO:0008006" key="4">
    <source>
        <dbReference type="Google" id="ProtNLM"/>
    </source>
</evidence>
<dbReference type="GO" id="GO:0008107">
    <property type="term" value="F:galactoside 2-alpha-L-fucosyltransferase activity"/>
    <property type="evidence" value="ECO:0007669"/>
    <property type="project" value="InterPro"/>
</dbReference>
<reference evidence="3" key="1">
    <citation type="submission" date="2018-05" db="EMBL/GenBank/DDBJ databases">
        <authorList>
            <person name="Lanie J.A."/>
            <person name="Ng W.-L."/>
            <person name="Kazmierczak K.M."/>
            <person name="Andrzejewski T.M."/>
            <person name="Davidsen T.M."/>
            <person name="Wayne K.J."/>
            <person name="Tettelin H."/>
            <person name="Glass J.I."/>
            <person name="Rusch D."/>
            <person name="Podicherti R."/>
            <person name="Tsui H.-C.T."/>
            <person name="Winkler M.E."/>
        </authorList>
    </citation>
    <scope>NUCLEOTIDE SEQUENCE</scope>
</reference>
<gene>
    <name evidence="3" type="ORF">METZ01_LOCUS355126</name>
</gene>
<dbReference type="GO" id="GO:0005975">
    <property type="term" value="P:carbohydrate metabolic process"/>
    <property type="evidence" value="ECO:0007669"/>
    <property type="project" value="InterPro"/>
</dbReference>
<evidence type="ECO:0000256" key="1">
    <source>
        <dbReference type="ARBA" id="ARBA00022676"/>
    </source>
</evidence>
<proteinExistence type="predicted"/>
<dbReference type="InterPro" id="IPR002516">
    <property type="entry name" value="Glyco_trans_11"/>
</dbReference>
<protein>
    <recommendedName>
        <fullName evidence="4">Alpha-1,2-fucosyltransferase</fullName>
    </recommendedName>
</protein>
<evidence type="ECO:0000256" key="2">
    <source>
        <dbReference type="ARBA" id="ARBA00022679"/>
    </source>
</evidence>
<keyword evidence="2" id="KW-0808">Transferase</keyword>
<dbReference type="PANTHER" id="PTHR11927:SF9">
    <property type="entry name" value="L-FUCOSYLTRANSFERASE"/>
    <property type="match status" value="1"/>
</dbReference>
<sequence length="232" mass="27632">MKKVIVRLGNGLGNQLFTYAAAYSFAKKNNAKLFVDDESGFYKRFKYELHNFNITAPIVEKKYKFVGFFARSKRKILIKLSKFNTRTKFLIEKKYQNKLSNYDPDQLNIYFDNNLYFEGYFQSEKYYKSYMEDLLSEFSFKENIVNQTNSSIDDIKKSNSVSIHLRKDKFLTDENHENLQELNLEFMNNNISIVKKGIEYFDKKLENPKYFVWSKDFTGIKSLFPSKKFTLV</sequence>
<dbReference type="EMBL" id="UINC01124849">
    <property type="protein sequence ID" value="SVD02272.1"/>
    <property type="molecule type" value="Genomic_DNA"/>
</dbReference>
<organism evidence="3">
    <name type="scientific">marine metagenome</name>
    <dbReference type="NCBI Taxonomy" id="408172"/>
    <lineage>
        <taxon>unclassified sequences</taxon>
        <taxon>metagenomes</taxon>
        <taxon>ecological metagenomes</taxon>
    </lineage>
</organism>
<feature type="non-terminal residue" evidence="3">
    <location>
        <position position="232"/>
    </location>
</feature>
<accession>A0A382RY92</accession>
<keyword evidence="1" id="KW-0328">Glycosyltransferase</keyword>
<dbReference type="PANTHER" id="PTHR11927">
    <property type="entry name" value="GALACTOSIDE 2-L-FUCOSYLTRANSFERASE"/>
    <property type="match status" value="1"/>
</dbReference>